<dbReference type="AlphaFoldDB" id="A0A0E4GEJ2"/>
<evidence type="ECO:0000313" key="1">
    <source>
        <dbReference type="EMBL" id="CFX91386.1"/>
    </source>
</evidence>
<dbReference type="STRING" id="690567.2179"/>
<accession>A0A0E4GEJ2</accession>
<feature type="non-terminal residue" evidence="1">
    <location>
        <position position="20"/>
    </location>
</feature>
<dbReference type="Proteomes" id="UP000045545">
    <property type="component" value="Unassembled WGS sequence"/>
</dbReference>
<keyword evidence="2" id="KW-1185">Reference proteome</keyword>
<evidence type="ECO:0000313" key="2">
    <source>
        <dbReference type="Proteomes" id="UP000045545"/>
    </source>
</evidence>
<protein>
    <submittedName>
        <fullName evidence="1">Uncharacterized</fullName>
    </submittedName>
</protein>
<dbReference type="EMBL" id="CGIH01000038">
    <property type="protein sequence ID" value="CFX91386.1"/>
    <property type="molecule type" value="Genomic_DNA"/>
</dbReference>
<organism evidence="1 2">
    <name type="scientific">Syntrophomonas zehnderi OL-4</name>
    <dbReference type="NCBI Taxonomy" id="690567"/>
    <lineage>
        <taxon>Bacteria</taxon>
        <taxon>Bacillati</taxon>
        <taxon>Bacillota</taxon>
        <taxon>Clostridia</taxon>
        <taxon>Eubacteriales</taxon>
        <taxon>Syntrophomonadaceae</taxon>
        <taxon>Syntrophomonas</taxon>
    </lineage>
</organism>
<sequence>MFLDLYNQILIMAIVGGGLY</sequence>
<reference evidence="1 2" key="1">
    <citation type="submission" date="2015-03" db="EMBL/GenBank/DDBJ databases">
        <authorList>
            <person name="Murphy D."/>
        </authorList>
    </citation>
    <scope>NUCLEOTIDE SEQUENCE [LARGE SCALE GENOMIC DNA]</scope>
    <source>
        <strain evidence="1 2">OL-4</strain>
    </source>
</reference>
<name>A0A0E4GEJ2_9FIRM</name>
<gene>
    <name evidence="1" type="ORF">2179</name>
</gene>
<proteinExistence type="predicted"/>